<dbReference type="SUPFAM" id="SSF51126">
    <property type="entry name" value="Pectin lyase-like"/>
    <property type="match status" value="1"/>
</dbReference>
<gene>
    <name evidence="8" type="ORF">ING2E5A_0281</name>
</gene>
<protein>
    <recommendedName>
        <fullName evidence="5">Pectinesterase</fullName>
        <ecNumber evidence="5">3.1.1.11</ecNumber>
    </recommendedName>
</protein>
<keyword evidence="5" id="KW-0732">Signal</keyword>
<dbReference type="STRING" id="1642646.ING2E5A_0281"/>
<dbReference type="GO" id="GO:0042545">
    <property type="term" value="P:cell wall modification"/>
    <property type="evidence" value="ECO:0007669"/>
    <property type="project" value="UniProtKB-UniRule"/>
</dbReference>
<proteinExistence type="inferred from homology"/>
<dbReference type="EC" id="3.1.1.11" evidence="5"/>
<evidence type="ECO:0000259" key="6">
    <source>
        <dbReference type="Pfam" id="PF01095"/>
    </source>
</evidence>
<dbReference type="InterPro" id="IPR012334">
    <property type="entry name" value="Pectin_lyas_fold"/>
</dbReference>
<feature type="signal peptide" evidence="5">
    <location>
        <begin position="1"/>
        <end position="17"/>
    </location>
</feature>
<name>A0A1G4G3L0_9BACT</name>
<feature type="domain" description="Pectinesterase catalytic" evidence="6">
    <location>
        <begin position="325"/>
        <end position="611"/>
    </location>
</feature>
<evidence type="ECO:0000256" key="4">
    <source>
        <dbReference type="PROSITE-ProRule" id="PRU10040"/>
    </source>
</evidence>
<dbReference type="EMBL" id="LT608328">
    <property type="protein sequence ID" value="SCM55360.1"/>
    <property type="molecule type" value="Genomic_DNA"/>
</dbReference>
<dbReference type="Pfam" id="PF20434">
    <property type="entry name" value="BD-FAE"/>
    <property type="match status" value="1"/>
</dbReference>
<dbReference type="GO" id="GO:0009279">
    <property type="term" value="C:cell outer membrane"/>
    <property type="evidence" value="ECO:0007669"/>
    <property type="project" value="TreeGrafter"/>
</dbReference>
<dbReference type="AlphaFoldDB" id="A0A1G4G3L0"/>
<dbReference type="KEGG" id="pmuc:ING2E5A_0281"/>
<dbReference type="InterPro" id="IPR049492">
    <property type="entry name" value="BD-FAE-like_dom"/>
</dbReference>
<dbReference type="FunFam" id="2.160.20.10:FF:000052">
    <property type="entry name" value="Pectinesterase"/>
    <property type="match status" value="1"/>
</dbReference>
<dbReference type="SUPFAM" id="SSF53474">
    <property type="entry name" value="alpha/beta-Hydrolases"/>
    <property type="match status" value="1"/>
</dbReference>
<dbReference type="InterPro" id="IPR011050">
    <property type="entry name" value="Pectin_lyase_fold/virulence"/>
</dbReference>
<evidence type="ECO:0000256" key="2">
    <source>
        <dbReference type="ARBA" id="ARBA00022801"/>
    </source>
</evidence>
<evidence type="ECO:0000259" key="7">
    <source>
        <dbReference type="Pfam" id="PF20434"/>
    </source>
</evidence>
<feature type="active site" evidence="4">
    <location>
        <position position="480"/>
    </location>
</feature>
<dbReference type="PANTHER" id="PTHR31321:SF57">
    <property type="entry name" value="PECTINESTERASE 53-RELATED"/>
    <property type="match status" value="1"/>
</dbReference>
<organism evidence="8 9">
    <name type="scientific">Petrimonas mucosa</name>
    <dbReference type="NCBI Taxonomy" id="1642646"/>
    <lineage>
        <taxon>Bacteria</taxon>
        <taxon>Pseudomonadati</taxon>
        <taxon>Bacteroidota</taxon>
        <taxon>Bacteroidia</taxon>
        <taxon>Bacteroidales</taxon>
        <taxon>Dysgonomonadaceae</taxon>
        <taxon>Petrimonas</taxon>
    </lineage>
</organism>
<dbReference type="Proteomes" id="UP000178485">
    <property type="component" value="Chromosome i"/>
</dbReference>
<evidence type="ECO:0000313" key="9">
    <source>
        <dbReference type="Proteomes" id="UP000178485"/>
    </source>
</evidence>
<dbReference type="GO" id="GO:0045490">
    <property type="term" value="P:pectin catabolic process"/>
    <property type="evidence" value="ECO:0007669"/>
    <property type="project" value="UniProtKB-UniRule"/>
</dbReference>
<keyword evidence="2 5" id="KW-0378">Hydrolase</keyword>
<comment type="pathway">
    <text evidence="5">Glycan metabolism; pectin degradation; 2-dehydro-3-deoxy-D-gluconate from pectin: step 1/5.</text>
</comment>
<evidence type="ECO:0000256" key="5">
    <source>
        <dbReference type="RuleBase" id="RU000589"/>
    </source>
</evidence>
<sequence length="619" mass="69769">MFLLLILHLCLVGQVTAQTVLIGGVPRDTSYTVYSTYQKEVKRFPFIRIASAEIPPGIRTEENIAYKHDGMRDLNLSVYRPDNDAVLPAVMMIHGGGWNSGSPDMQRALAVQLARVGFVTFTVEYRLSPEALFPAALEDLEDAAAWFARSASRFGADPMAMAVSGCSAGGQLASLVGTRNRENRFRAVINIDGISTFIYPETVERAEKARERGEKEPVDALWLGGSYSENPEHWKAASPLLHIHRRSAPVCFINSSIPRFHNGRDEHIRRLDSLGIYSEVHTFDDTPHTFWHFHPWQLSTIRLMSGFLHKIFRPSGEIERSGYDWVVAQDGSGDFTTIQAAIDAVPDFRKRPTRILIRNGVYRERLIIPDTKQQLTLVGEDKYHTIITWNNFASKRSSLGDEIGTSGSASVYISPDLFIAENLTFANDAGPMGQAVATIVRSDRACFINCRFLGFQDTLYTHKSGSRQYYRNCYIEGTVDFIFGSSIAWFEECEIYCKRQGYITAASTPQDQPFGYIFNRCVITGDAAHSFYLGRPWRPYARVIFKECELGEVIRPEGWNNWDNPANEETAWFAEYRNRGAGAGTKERVGWSHQLKATDATLLTPERVLGGDFFEEVIR</sequence>
<dbReference type="Gene3D" id="2.160.20.10">
    <property type="entry name" value="Single-stranded right-handed beta-helix, Pectin lyase-like"/>
    <property type="match status" value="1"/>
</dbReference>
<dbReference type="Pfam" id="PF01095">
    <property type="entry name" value="Pectinesterase"/>
    <property type="match status" value="1"/>
</dbReference>
<keyword evidence="3 5" id="KW-0063">Aspartyl esterase</keyword>
<dbReference type="PANTHER" id="PTHR31321">
    <property type="entry name" value="ACYL-COA THIOESTER HYDROLASE YBHC-RELATED"/>
    <property type="match status" value="1"/>
</dbReference>
<keyword evidence="9" id="KW-1185">Reference proteome</keyword>
<comment type="similarity">
    <text evidence="1">Belongs to the pectinesterase family.</text>
</comment>
<evidence type="ECO:0000256" key="1">
    <source>
        <dbReference type="ARBA" id="ARBA00008891"/>
    </source>
</evidence>
<dbReference type="InterPro" id="IPR000070">
    <property type="entry name" value="Pectinesterase_cat"/>
</dbReference>
<dbReference type="InterPro" id="IPR029058">
    <property type="entry name" value="AB_hydrolase_fold"/>
</dbReference>
<dbReference type="GO" id="GO:0030599">
    <property type="term" value="F:pectinesterase activity"/>
    <property type="evidence" value="ECO:0007669"/>
    <property type="project" value="UniProtKB-UniRule"/>
</dbReference>
<dbReference type="InterPro" id="IPR033131">
    <property type="entry name" value="Pectinesterase_Asp_AS"/>
</dbReference>
<evidence type="ECO:0000313" key="8">
    <source>
        <dbReference type="EMBL" id="SCM55360.1"/>
    </source>
</evidence>
<dbReference type="UniPathway" id="UPA00545">
    <property type="reaction ID" value="UER00823"/>
</dbReference>
<evidence type="ECO:0000256" key="3">
    <source>
        <dbReference type="ARBA" id="ARBA00023085"/>
    </source>
</evidence>
<feature type="chain" id="PRO_5009364102" description="Pectinesterase" evidence="5">
    <location>
        <begin position="18"/>
        <end position="619"/>
    </location>
</feature>
<accession>A0A1G4G3L0</accession>
<dbReference type="Gene3D" id="3.40.50.1820">
    <property type="entry name" value="alpha/beta hydrolase"/>
    <property type="match status" value="1"/>
</dbReference>
<dbReference type="PROSITE" id="PS00503">
    <property type="entry name" value="PECTINESTERASE_2"/>
    <property type="match status" value="1"/>
</dbReference>
<feature type="domain" description="BD-FAE-like" evidence="7">
    <location>
        <begin position="77"/>
        <end position="254"/>
    </location>
</feature>
<reference evidence="8 9" key="1">
    <citation type="submission" date="2016-08" db="EMBL/GenBank/DDBJ databases">
        <authorList>
            <person name="Seilhamer J.J."/>
        </authorList>
    </citation>
    <scope>NUCLEOTIDE SEQUENCE [LARGE SCALE GENOMIC DNA]</scope>
    <source>
        <strain evidence="8">ING2-E5A</strain>
    </source>
</reference>
<comment type="catalytic activity">
    <reaction evidence="5">
        <text>[(1-&gt;4)-alpha-D-galacturonosyl methyl ester](n) + n H2O = [(1-&gt;4)-alpha-D-galacturonosyl](n) + n methanol + n H(+)</text>
        <dbReference type="Rhea" id="RHEA:22380"/>
        <dbReference type="Rhea" id="RHEA-COMP:14570"/>
        <dbReference type="Rhea" id="RHEA-COMP:14573"/>
        <dbReference type="ChEBI" id="CHEBI:15377"/>
        <dbReference type="ChEBI" id="CHEBI:15378"/>
        <dbReference type="ChEBI" id="CHEBI:17790"/>
        <dbReference type="ChEBI" id="CHEBI:140522"/>
        <dbReference type="ChEBI" id="CHEBI:140523"/>
        <dbReference type="EC" id="3.1.1.11"/>
    </reaction>
</comment>